<name>A0A8X7BQ66_9ARAC</name>
<evidence type="ECO:0000313" key="2">
    <source>
        <dbReference type="Proteomes" id="UP000886998"/>
    </source>
</evidence>
<reference evidence="1" key="1">
    <citation type="submission" date="2020-08" db="EMBL/GenBank/DDBJ databases">
        <title>Multicomponent nature underlies the extraordinary mechanical properties of spider dragline silk.</title>
        <authorList>
            <person name="Kono N."/>
            <person name="Nakamura H."/>
            <person name="Mori M."/>
            <person name="Yoshida Y."/>
            <person name="Ohtoshi R."/>
            <person name="Malay A.D."/>
            <person name="Moran D.A.P."/>
            <person name="Tomita M."/>
            <person name="Numata K."/>
            <person name="Arakawa K."/>
        </authorList>
    </citation>
    <scope>NUCLEOTIDE SEQUENCE</scope>
</reference>
<dbReference type="Proteomes" id="UP000886998">
    <property type="component" value="Unassembled WGS sequence"/>
</dbReference>
<evidence type="ECO:0000313" key="1">
    <source>
        <dbReference type="EMBL" id="GFY40606.1"/>
    </source>
</evidence>
<dbReference type="EMBL" id="BMAV01001995">
    <property type="protein sequence ID" value="GFY40606.1"/>
    <property type="molecule type" value="Genomic_DNA"/>
</dbReference>
<sequence length="172" mass="19873">MQFVVTELRGVDEKKYDKRTTEFSSPVKIKEFLKFKLGRHDPVPDRKTIHVWVENFRAIRTAMKQKPLGSPRAVTTPENVAHERASIGLSLKRSALKHATALGLPNRSLTVMVASDCYYHMIETFLQPKLKQFIEDNEEPEIWFQEDGATVHNSQRSLYILKELLPERLPSL</sequence>
<keyword evidence="2" id="KW-1185">Reference proteome</keyword>
<proteinExistence type="predicted"/>
<protein>
    <submittedName>
        <fullName evidence="1">DUF4817 domain-containing protein</fullName>
    </submittedName>
</protein>
<accession>A0A8X7BQ66</accession>
<dbReference type="GO" id="GO:0003676">
    <property type="term" value="F:nucleic acid binding"/>
    <property type="evidence" value="ECO:0007669"/>
    <property type="project" value="InterPro"/>
</dbReference>
<dbReference type="AlphaFoldDB" id="A0A8X7BQ66"/>
<dbReference type="Gene3D" id="3.30.420.10">
    <property type="entry name" value="Ribonuclease H-like superfamily/Ribonuclease H"/>
    <property type="match status" value="1"/>
</dbReference>
<comment type="caution">
    <text evidence="1">The sequence shown here is derived from an EMBL/GenBank/DDBJ whole genome shotgun (WGS) entry which is preliminary data.</text>
</comment>
<dbReference type="OrthoDB" id="6782743at2759"/>
<organism evidence="1 2">
    <name type="scientific">Trichonephila inaurata madagascariensis</name>
    <dbReference type="NCBI Taxonomy" id="2747483"/>
    <lineage>
        <taxon>Eukaryota</taxon>
        <taxon>Metazoa</taxon>
        <taxon>Ecdysozoa</taxon>
        <taxon>Arthropoda</taxon>
        <taxon>Chelicerata</taxon>
        <taxon>Arachnida</taxon>
        <taxon>Araneae</taxon>
        <taxon>Araneomorphae</taxon>
        <taxon>Entelegynae</taxon>
        <taxon>Araneoidea</taxon>
        <taxon>Nephilidae</taxon>
        <taxon>Trichonephila</taxon>
        <taxon>Trichonephila inaurata</taxon>
    </lineage>
</organism>
<dbReference type="InterPro" id="IPR036397">
    <property type="entry name" value="RNaseH_sf"/>
</dbReference>
<gene>
    <name evidence="1" type="primary">B7P43_G02519</name>
    <name evidence="1" type="ORF">TNIN_275961</name>
</gene>